<reference evidence="5 6" key="1">
    <citation type="submission" date="2015-01" db="EMBL/GenBank/DDBJ databases">
        <title>Draft Genome Sequence of the Biocontrol and Plant Growth-Promoting Rhizobacteria (PGPR) Pseudomonas fluorescens UM270.</title>
        <authorList>
            <person name="Hernandez-Salmeron J.E."/>
            <person name="Santoyo G."/>
            <person name="Moreno-Hagelsieb G."/>
            <person name="Hernandez-Leon R."/>
        </authorList>
    </citation>
    <scope>NUCLEOTIDE SEQUENCE [LARGE SCALE GENOMIC DNA]</scope>
    <source>
        <strain evidence="5 6">UM270</strain>
    </source>
</reference>
<dbReference type="InterPro" id="IPR057326">
    <property type="entry name" value="KR_dom"/>
</dbReference>
<protein>
    <submittedName>
        <fullName evidence="5">3-oxoacyl-ACP reductase</fullName>
    </submittedName>
</protein>
<keyword evidence="2" id="KW-0560">Oxidoreductase</keyword>
<accession>A0A0D0MYQ1</accession>
<dbReference type="CDD" id="cd05233">
    <property type="entry name" value="SDR_c"/>
    <property type="match status" value="1"/>
</dbReference>
<proteinExistence type="inferred from homology"/>
<dbReference type="SMART" id="SM00822">
    <property type="entry name" value="PKS_KR"/>
    <property type="match status" value="1"/>
</dbReference>
<evidence type="ECO:0000259" key="4">
    <source>
        <dbReference type="SMART" id="SM00822"/>
    </source>
</evidence>
<feature type="domain" description="Ketoreductase" evidence="4">
    <location>
        <begin position="5"/>
        <end position="179"/>
    </location>
</feature>
<dbReference type="Gene3D" id="3.40.50.720">
    <property type="entry name" value="NAD(P)-binding Rossmann-like Domain"/>
    <property type="match status" value="1"/>
</dbReference>
<dbReference type="PROSITE" id="PS00061">
    <property type="entry name" value="ADH_SHORT"/>
    <property type="match status" value="1"/>
</dbReference>
<organism evidence="5 6">
    <name type="scientific">Pseudomonas fluorescens</name>
    <dbReference type="NCBI Taxonomy" id="294"/>
    <lineage>
        <taxon>Bacteria</taxon>
        <taxon>Pseudomonadati</taxon>
        <taxon>Pseudomonadota</taxon>
        <taxon>Gammaproteobacteria</taxon>
        <taxon>Pseudomonadales</taxon>
        <taxon>Pseudomonadaceae</taxon>
        <taxon>Pseudomonas</taxon>
    </lineage>
</organism>
<comment type="similarity">
    <text evidence="1">Belongs to the short-chain dehydrogenases/reductases (SDR) family.</text>
</comment>
<keyword evidence="3" id="KW-0520">NAD</keyword>
<evidence type="ECO:0000313" key="5">
    <source>
        <dbReference type="EMBL" id="KIQ60875.1"/>
    </source>
</evidence>
<dbReference type="Pfam" id="PF13561">
    <property type="entry name" value="adh_short_C2"/>
    <property type="match status" value="1"/>
</dbReference>
<dbReference type="InterPro" id="IPR002347">
    <property type="entry name" value="SDR_fam"/>
</dbReference>
<dbReference type="InterPro" id="IPR020904">
    <property type="entry name" value="Sc_DH/Rdtase_CS"/>
</dbReference>
<evidence type="ECO:0000313" key="6">
    <source>
        <dbReference type="Proteomes" id="UP000032101"/>
    </source>
</evidence>
<dbReference type="GO" id="GO:0016491">
    <property type="term" value="F:oxidoreductase activity"/>
    <property type="evidence" value="ECO:0007669"/>
    <property type="project" value="UniProtKB-KW"/>
</dbReference>
<dbReference type="InterPro" id="IPR036291">
    <property type="entry name" value="NAD(P)-bd_dom_sf"/>
</dbReference>
<dbReference type="PROSITE" id="PS51257">
    <property type="entry name" value="PROKAR_LIPOPROTEIN"/>
    <property type="match status" value="1"/>
</dbReference>
<dbReference type="PANTHER" id="PTHR43477">
    <property type="entry name" value="DIHYDROANTICAPSIN 7-DEHYDROGENASE"/>
    <property type="match status" value="1"/>
</dbReference>
<dbReference type="PATRIC" id="fig|294.124.peg.670"/>
<evidence type="ECO:0000256" key="3">
    <source>
        <dbReference type="ARBA" id="ARBA00023027"/>
    </source>
</evidence>
<sequence>MPESRTVVITGAGTGIGAACARLYAAEGANLVLIGRRREPLEDLAREVGGLVLVGDAACPTTWDGFIAQIRQRFARLDVLLACAGGMGQGSATQTSPQAWDAAMRSNLDSAFYSARACLPLLQESAGNVVLIGSIASLAAGPQVCGYTTAKHALLGLNRSLARDYGPQGVRVNAVCPGWVRTPMADEEMQVLMQFHGETLQQAYDRVCADVPLRRPASAEEIALACRFLASRDASIITGVALVADGGSSIVDVPTLAFSHMEVTHGQ</sequence>
<dbReference type="InterPro" id="IPR051122">
    <property type="entry name" value="SDR_DHRS6-like"/>
</dbReference>
<dbReference type="AlphaFoldDB" id="A0A0D0MYQ1"/>
<evidence type="ECO:0000256" key="2">
    <source>
        <dbReference type="ARBA" id="ARBA00023002"/>
    </source>
</evidence>
<dbReference type="PRINTS" id="PR00081">
    <property type="entry name" value="GDHRDH"/>
</dbReference>
<dbReference type="SUPFAM" id="SSF51735">
    <property type="entry name" value="NAD(P)-binding Rossmann-fold domains"/>
    <property type="match status" value="1"/>
</dbReference>
<dbReference type="PANTHER" id="PTHR43477:SF4">
    <property type="entry name" value="DEHYDROGENASE_REDUCTASE SDR FAMILY MEMBER 6"/>
    <property type="match status" value="1"/>
</dbReference>
<dbReference type="OrthoDB" id="9803628at2"/>
<evidence type="ECO:0000256" key="1">
    <source>
        <dbReference type="ARBA" id="ARBA00006484"/>
    </source>
</evidence>
<gene>
    <name evidence="5" type="ORF">RL74_03295</name>
</gene>
<name>A0A0D0MYQ1_PSEFL</name>
<dbReference type="FunFam" id="3.40.50.720:FF:000084">
    <property type="entry name" value="Short-chain dehydrogenase reductase"/>
    <property type="match status" value="1"/>
</dbReference>
<comment type="caution">
    <text evidence="5">The sequence shown here is derived from an EMBL/GenBank/DDBJ whole genome shotgun (WGS) entry which is preliminary data.</text>
</comment>
<dbReference type="EMBL" id="JXNZ01000017">
    <property type="protein sequence ID" value="KIQ60875.1"/>
    <property type="molecule type" value="Genomic_DNA"/>
</dbReference>
<dbReference type="Proteomes" id="UP000032101">
    <property type="component" value="Unassembled WGS sequence"/>
</dbReference>
<dbReference type="RefSeq" id="WP_042728393.1">
    <property type="nucleotide sequence ID" value="NZ_JXNZ01000017.1"/>
</dbReference>